<keyword evidence="4" id="KW-1185">Reference proteome</keyword>
<feature type="transmembrane region" description="Helical" evidence="1">
    <location>
        <begin position="183"/>
        <end position="202"/>
    </location>
</feature>
<dbReference type="Proteomes" id="UP001247620">
    <property type="component" value="Unassembled WGS sequence"/>
</dbReference>
<feature type="transmembrane region" description="Helical" evidence="1">
    <location>
        <begin position="142"/>
        <end position="162"/>
    </location>
</feature>
<keyword evidence="1" id="KW-0812">Transmembrane</keyword>
<dbReference type="PANTHER" id="PTHR36927">
    <property type="entry name" value="BLR4337 PROTEIN"/>
    <property type="match status" value="1"/>
</dbReference>
<feature type="transmembrane region" description="Helical" evidence="1">
    <location>
        <begin position="273"/>
        <end position="294"/>
    </location>
</feature>
<protein>
    <recommendedName>
        <fullName evidence="2">Acyltransferase 3 domain-containing protein</fullName>
    </recommendedName>
</protein>
<reference evidence="3 4" key="1">
    <citation type="submission" date="2023-07" db="EMBL/GenBank/DDBJ databases">
        <title>Sorghum-associated microbial communities from plants grown in Nebraska, USA.</title>
        <authorList>
            <person name="Schachtman D."/>
        </authorList>
    </citation>
    <scope>NUCLEOTIDE SEQUENCE [LARGE SCALE GENOMIC DNA]</scope>
    <source>
        <strain evidence="3 4">3262</strain>
    </source>
</reference>
<feature type="transmembrane region" description="Helical" evidence="1">
    <location>
        <begin position="90"/>
        <end position="108"/>
    </location>
</feature>
<dbReference type="RefSeq" id="WP_310098122.1">
    <property type="nucleotide sequence ID" value="NZ_JAVDUU010000003.1"/>
</dbReference>
<comment type="caution">
    <text evidence="3">The sequence shown here is derived from an EMBL/GenBank/DDBJ whole genome shotgun (WGS) entry which is preliminary data.</text>
</comment>
<feature type="transmembrane region" description="Helical" evidence="1">
    <location>
        <begin position="244"/>
        <end position="261"/>
    </location>
</feature>
<feature type="transmembrane region" description="Helical" evidence="1">
    <location>
        <begin position="214"/>
        <end position="232"/>
    </location>
</feature>
<evidence type="ECO:0000313" key="3">
    <source>
        <dbReference type="EMBL" id="MDR6943593.1"/>
    </source>
</evidence>
<dbReference type="EMBL" id="JAVDUU010000003">
    <property type="protein sequence ID" value="MDR6943593.1"/>
    <property type="molecule type" value="Genomic_DNA"/>
</dbReference>
<dbReference type="Pfam" id="PF01757">
    <property type="entry name" value="Acyl_transf_3"/>
    <property type="match status" value="1"/>
</dbReference>
<evidence type="ECO:0000313" key="4">
    <source>
        <dbReference type="Proteomes" id="UP001247620"/>
    </source>
</evidence>
<keyword evidence="1" id="KW-0472">Membrane</keyword>
<organism evidence="3 4">
    <name type="scientific">Mucilaginibacter pocheonensis</name>
    <dbReference type="NCBI Taxonomy" id="398050"/>
    <lineage>
        <taxon>Bacteria</taxon>
        <taxon>Pseudomonadati</taxon>
        <taxon>Bacteroidota</taxon>
        <taxon>Sphingobacteriia</taxon>
        <taxon>Sphingobacteriales</taxon>
        <taxon>Sphingobacteriaceae</taxon>
        <taxon>Mucilaginibacter</taxon>
    </lineage>
</organism>
<dbReference type="InterPro" id="IPR002656">
    <property type="entry name" value="Acyl_transf_3_dom"/>
</dbReference>
<feature type="transmembrane region" description="Helical" evidence="1">
    <location>
        <begin position="345"/>
        <end position="364"/>
    </location>
</feature>
<evidence type="ECO:0000256" key="1">
    <source>
        <dbReference type="SAM" id="Phobius"/>
    </source>
</evidence>
<dbReference type="InterPro" id="IPR050623">
    <property type="entry name" value="Glucan_succinyl_AcylTrfase"/>
</dbReference>
<feature type="transmembrane region" description="Helical" evidence="1">
    <location>
        <begin position="12"/>
        <end position="31"/>
    </location>
</feature>
<sequence>METSQRQTYLDWLRILSIAGVLILHSAMPYAEGEIWHIRDKETSTLLLYTVGFLHLFRMPLLFFISGTVSYYMMQRRSALSFIKLRFTRLFIPLLVGIFIIVPPQIYMERLAHGFTGNYWDFYKTVFEFVPYPQGGSFSWHHLWFIAYLFIYDLVFAPFFMWMISDKSKGVKQALHRLSKGKLVYLLAIPSIIWYALLSKKLPETADLVHDGCYFVYWLFFVLAGFICILVPSLMDSLQRNRRFAIGVGFVFLLMNYYVWLNDARLPMIPESIWPFFSVAMRPVIAWGWMLGFIGYGKQYLNRPHRSLNYLNQAVYPFYILHQTVIVILAYYITKAAGDTVIMKYIYTVGVTLFITMGIYHLFIKPYPVIGFLFGMKPVTAAKKKAAQEPARIMIMKEQLTEATA</sequence>
<feature type="transmembrane region" description="Helical" evidence="1">
    <location>
        <begin position="46"/>
        <end position="69"/>
    </location>
</feature>
<proteinExistence type="predicted"/>
<evidence type="ECO:0000259" key="2">
    <source>
        <dbReference type="Pfam" id="PF01757"/>
    </source>
</evidence>
<gene>
    <name evidence="3" type="ORF">J2W55_003446</name>
</gene>
<name>A0ABU1TDW0_9SPHI</name>
<dbReference type="PANTHER" id="PTHR36927:SF3">
    <property type="entry name" value="GLUCANS BIOSYNTHESIS PROTEIN C"/>
    <property type="match status" value="1"/>
</dbReference>
<accession>A0ABU1TDW0</accession>
<feature type="domain" description="Acyltransferase 3" evidence="2">
    <location>
        <begin position="8"/>
        <end position="360"/>
    </location>
</feature>
<keyword evidence="1" id="KW-1133">Transmembrane helix</keyword>
<feature type="transmembrane region" description="Helical" evidence="1">
    <location>
        <begin position="314"/>
        <end position="333"/>
    </location>
</feature>